<dbReference type="Proteomes" id="UP000697998">
    <property type="component" value="Unassembled WGS sequence"/>
</dbReference>
<protein>
    <submittedName>
        <fullName evidence="1">Type II toxin-antitoxin system RelE/ParE family toxin</fullName>
    </submittedName>
</protein>
<evidence type="ECO:0000313" key="2">
    <source>
        <dbReference type="Proteomes" id="UP000697998"/>
    </source>
</evidence>
<dbReference type="InterPro" id="IPR009241">
    <property type="entry name" value="HigB-like"/>
</dbReference>
<dbReference type="Pfam" id="PF05973">
    <property type="entry name" value="Gp49"/>
    <property type="match status" value="1"/>
</dbReference>
<proteinExistence type="predicted"/>
<dbReference type="AlphaFoldDB" id="A0A935UGD2"/>
<accession>A0A935UGD2</accession>
<organism evidence="1 2">
    <name type="scientific">Candidatus Accumulibacter proximus</name>
    <dbReference type="NCBI Taxonomy" id="2954385"/>
    <lineage>
        <taxon>Bacteria</taxon>
        <taxon>Pseudomonadati</taxon>
        <taxon>Pseudomonadota</taxon>
        <taxon>Betaproteobacteria</taxon>
        <taxon>Candidatus Accumulibacter</taxon>
    </lineage>
</organism>
<sequence>MSWSVEYTDEFGKWWDDLAEDERESIDASVRLLEYRGPSLGFPHTSGINGSKHSHMRELRTQHDGRPYRTLYAFDPRRSAILLIGGDKTGDDRWYDVHVPIADQLYDEHLEQLRKEGLING</sequence>
<name>A0A935UGD2_9PROT</name>
<reference evidence="1 2" key="1">
    <citation type="submission" date="2020-10" db="EMBL/GenBank/DDBJ databases">
        <title>Connecting structure to function with the recovery of over 1000 high-quality activated sludge metagenome-assembled genomes encoding full-length rRNA genes using long-read sequencing.</title>
        <authorList>
            <person name="Singleton C.M."/>
            <person name="Petriglieri F."/>
            <person name="Kristensen J.M."/>
            <person name="Kirkegaard R.H."/>
            <person name="Michaelsen T.Y."/>
            <person name="Andersen M.H."/>
            <person name="Karst S.M."/>
            <person name="Dueholm M.S."/>
            <person name="Nielsen P.H."/>
            <person name="Albertsen M."/>
        </authorList>
    </citation>
    <scope>NUCLEOTIDE SEQUENCE [LARGE SCALE GENOMIC DNA]</scope>
    <source>
        <strain evidence="1">EsbW_18-Q3-R4-48_BATAC.285</strain>
    </source>
</reference>
<gene>
    <name evidence="1" type="ORF">IPJ27_12775</name>
</gene>
<comment type="caution">
    <text evidence="1">The sequence shown here is derived from an EMBL/GenBank/DDBJ whole genome shotgun (WGS) entry which is preliminary data.</text>
</comment>
<dbReference type="EMBL" id="JADJMH010000012">
    <property type="protein sequence ID" value="MBK7675547.1"/>
    <property type="molecule type" value="Genomic_DNA"/>
</dbReference>
<evidence type="ECO:0000313" key="1">
    <source>
        <dbReference type="EMBL" id="MBK7675547.1"/>
    </source>
</evidence>